<name>A0A2D4KLS3_9SAUR</name>
<reference evidence="1" key="2">
    <citation type="submission" date="2017-11" db="EMBL/GenBank/DDBJ databases">
        <title>Coralsnake Venomics: Analyses of Venom Gland Transcriptomes and Proteomes of Six Brazilian Taxa.</title>
        <authorList>
            <person name="Aird S.D."/>
            <person name="Jorge da Silva N."/>
            <person name="Qiu L."/>
            <person name="Villar-Briones A."/>
            <person name="Aparecida-Saddi V."/>
            <person name="Campos-Telles M.P."/>
            <person name="Grau M."/>
            <person name="Mikheyev A.S."/>
        </authorList>
    </citation>
    <scope>NUCLEOTIDE SEQUENCE</scope>
    <source>
        <tissue evidence="1">Venom_gland</tissue>
    </source>
</reference>
<organism evidence="1">
    <name type="scientific">Micrurus paraensis</name>
    <dbReference type="NCBI Taxonomy" id="1970185"/>
    <lineage>
        <taxon>Eukaryota</taxon>
        <taxon>Metazoa</taxon>
        <taxon>Chordata</taxon>
        <taxon>Craniata</taxon>
        <taxon>Vertebrata</taxon>
        <taxon>Euteleostomi</taxon>
        <taxon>Lepidosauria</taxon>
        <taxon>Squamata</taxon>
        <taxon>Bifurcata</taxon>
        <taxon>Unidentata</taxon>
        <taxon>Episquamata</taxon>
        <taxon>Toxicofera</taxon>
        <taxon>Serpentes</taxon>
        <taxon>Colubroidea</taxon>
        <taxon>Elapidae</taxon>
        <taxon>Elapinae</taxon>
        <taxon>Micrurus</taxon>
    </lineage>
</organism>
<dbReference type="AlphaFoldDB" id="A0A2D4KLS3"/>
<reference evidence="1" key="1">
    <citation type="submission" date="2017-07" db="EMBL/GenBank/DDBJ databases">
        <authorList>
            <person name="Mikheyev A."/>
            <person name="Grau M."/>
        </authorList>
    </citation>
    <scope>NUCLEOTIDE SEQUENCE</scope>
    <source>
        <tissue evidence="1">Venom_gland</tissue>
    </source>
</reference>
<protein>
    <submittedName>
        <fullName evidence="1">Uncharacterized protein</fullName>
    </submittedName>
</protein>
<dbReference type="EMBL" id="IACL01070414">
    <property type="protein sequence ID" value="LAB09659.1"/>
    <property type="molecule type" value="Transcribed_RNA"/>
</dbReference>
<sequence>MNPTYPFKFPWFWPKPKSAICDFIGRSQPAWNYRSSEACHVDSMQGTDHMFCLKVDCWWAIYLKSLICLVFQAVIHFTRQTLSSSVTALISISAAMHPPSNPRKSKVNHYWQLRLLQDRLGFFLAETWWVFSLRA</sequence>
<proteinExistence type="predicted"/>
<accession>A0A2D4KLS3</accession>
<evidence type="ECO:0000313" key="1">
    <source>
        <dbReference type="EMBL" id="LAB09659.1"/>
    </source>
</evidence>